<comment type="subcellular location">
    <subcellularLocation>
        <location evidence="1">Membrane</location>
        <topology evidence="1">Multi-pass membrane protein</topology>
    </subcellularLocation>
</comment>
<evidence type="ECO:0000256" key="8">
    <source>
        <dbReference type="RuleBase" id="RU362091"/>
    </source>
</evidence>
<dbReference type="InterPro" id="IPR050277">
    <property type="entry name" value="Sodium:Solute_Symporter"/>
</dbReference>
<feature type="transmembrane region" description="Helical" evidence="9">
    <location>
        <begin position="183"/>
        <end position="201"/>
    </location>
</feature>
<feature type="transmembrane region" description="Helical" evidence="9">
    <location>
        <begin position="249"/>
        <end position="271"/>
    </location>
</feature>
<evidence type="ECO:0000313" key="10">
    <source>
        <dbReference type="EMBL" id="GAA6169997.1"/>
    </source>
</evidence>
<comment type="caution">
    <text evidence="10">The sequence shown here is derived from an EMBL/GenBank/DDBJ whole genome shotgun (WGS) entry which is preliminary data.</text>
</comment>
<protein>
    <submittedName>
        <fullName evidence="10">Cation acetate symporter</fullName>
    </submittedName>
</protein>
<feature type="transmembrane region" description="Helical" evidence="9">
    <location>
        <begin position="523"/>
        <end position="547"/>
    </location>
</feature>
<dbReference type="InterPro" id="IPR038377">
    <property type="entry name" value="Na/Glc_symporter_sf"/>
</dbReference>
<evidence type="ECO:0000256" key="9">
    <source>
        <dbReference type="SAM" id="Phobius"/>
    </source>
</evidence>
<dbReference type="RefSeq" id="WP_353304362.1">
    <property type="nucleotide sequence ID" value="NZ_BAABWN010000017.1"/>
</dbReference>
<dbReference type="Gene3D" id="1.20.1730.10">
    <property type="entry name" value="Sodium/glucose cotransporter"/>
    <property type="match status" value="1"/>
</dbReference>
<dbReference type="NCBIfam" id="TIGR03648">
    <property type="entry name" value="Na_symport_lg"/>
    <property type="match status" value="1"/>
</dbReference>
<reference evidence="10 11" key="1">
    <citation type="submission" date="2024-04" db="EMBL/GenBank/DDBJ databases">
        <title>Draft genome sequence of Sessilibacter corallicola NBRC 116591.</title>
        <authorList>
            <person name="Miyakawa T."/>
            <person name="Kusuya Y."/>
            <person name="Miura T."/>
        </authorList>
    </citation>
    <scope>NUCLEOTIDE SEQUENCE [LARGE SCALE GENOMIC DNA]</scope>
    <source>
        <strain evidence="10 11">KU-00831-HH</strain>
    </source>
</reference>
<keyword evidence="3" id="KW-0813">Transport</keyword>
<feature type="transmembrane region" description="Helical" evidence="9">
    <location>
        <begin position="381"/>
        <end position="409"/>
    </location>
</feature>
<gene>
    <name evidence="10" type="ORF">NBRC116591_38090</name>
</gene>
<dbReference type="EMBL" id="BAABWN010000017">
    <property type="protein sequence ID" value="GAA6169997.1"/>
    <property type="molecule type" value="Genomic_DNA"/>
</dbReference>
<feature type="transmembrane region" description="Helical" evidence="9">
    <location>
        <begin position="485"/>
        <end position="503"/>
    </location>
</feature>
<evidence type="ECO:0000313" key="11">
    <source>
        <dbReference type="Proteomes" id="UP001465153"/>
    </source>
</evidence>
<dbReference type="InterPro" id="IPR001734">
    <property type="entry name" value="Na/solute_symporter"/>
</dbReference>
<evidence type="ECO:0000256" key="2">
    <source>
        <dbReference type="ARBA" id="ARBA00006434"/>
    </source>
</evidence>
<evidence type="ECO:0000256" key="4">
    <source>
        <dbReference type="ARBA" id="ARBA00022692"/>
    </source>
</evidence>
<evidence type="ECO:0000256" key="5">
    <source>
        <dbReference type="ARBA" id="ARBA00022847"/>
    </source>
</evidence>
<accession>A0ABQ0AEJ0</accession>
<sequence length="577" mass="61667">MDNLRLLTYIFVGASFAIYFGIAIWARAGSTKEFYVAGGGVHPVANGMATAADWMSAASFISMAGLIAFLGYGGSVFLMGWTGGFVILAMLLAPYLRKYGKFTVPEFIGDRFYSRGARIVAVVCLIICSVTYVIGQMKGVGVAFSRFLEVSYEVGLLIGMVIVFFYAVLGGMKGITYTQIAQYCILILAYTIPAMFISLNLTGNILPQLGLGSTLIGTDVFLLDRLDQVVTELGFNEYTTTERGSTLNMFVYTLSLMIGTAGLPHVIIRFFTVPKVKDARSSAGWALIFIAILYTTAPAVAGMARLNLINTIEPVAGQNLAYDERPQWFKNWEQTGLLGYEDKNGDGLIQYSADSSVNEMVKIDRDIMVLANPEIAELPNWVIALVAAGGLAAALSTAAGLLLAISSAISHDLLKGVITPNITEKQELMASRVAMALAIAGAGYLGYNPPDFAAGTVALAFGLAASSIFPALMMGIFSKKITKEAAIAGMVSGITVTLLYVFQHKGIMFIASTAFLGDMPANWFLGIEPNAFGAIGAIVNFTVAFIVSRVTAAPPQEVQDLVENMRVPTGVAEAHDH</sequence>
<evidence type="ECO:0000256" key="7">
    <source>
        <dbReference type="ARBA" id="ARBA00023136"/>
    </source>
</evidence>
<dbReference type="Pfam" id="PF00474">
    <property type="entry name" value="SSF"/>
    <property type="match status" value="2"/>
</dbReference>
<keyword evidence="11" id="KW-1185">Reference proteome</keyword>
<proteinExistence type="inferred from homology"/>
<keyword evidence="6 9" id="KW-1133">Transmembrane helix</keyword>
<dbReference type="CDD" id="cd11480">
    <property type="entry name" value="SLC5sbd_u4"/>
    <property type="match status" value="1"/>
</dbReference>
<keyword evidence="7 9" id="KW-0472">Membrane</keyword>
<dbReference type="PROSITE" id="PS50283">
    <property type="entry name" value="NA_SOLUT_SYMP_3"/>
    <property type="match status" value="1"/>
</dbReference>
<evidence type="ECO:0000256" key="6">
    <source>
        <dbReference type="ARBA" id="ARBA00022989"/>
    </source>
</evidence>
<feature type="transmembrane region" description="Helical" evidence="9">
    <location>
        <begin position="154"/>
        <end position="171"/>
    </location>
</feature>
<name>A0ABQ0AEJ0_9GAMM</name>
<dbReference type="PANTHER" id="PTHR48086:SF5">
    <property type="entry name" value="NA(+):SOLUTE SYMPORTER (SSF FAMILY)"/>
    <property type="match status" value="1"/>
</dbReference>
<feature type="transmembrane region" description="Helical" evidence="9">
    <location>
        <begin position="6"/>
        <end position="26"/>
    </location>
</feature>
<keyword evidence="4 9" id="KW-0812">Transmembrane</keyword>
<feature type="transmembrane region" description="Helical" evidence="9">
    <location>
        <begin position="78"/>
        <end position="96"/>
    </location>
</feature>
<evidence type="ECO:0000256" key="1">
    <source>
        <dbReference type="ARBA" id="ARBA00004141"/>
    </source>
</evidence>
<evidence type="ECO:0000256" key="3">
    <source>
        <dbReference type="ARBA" id="ARBA00022448"/>
    </source>
</evidence>
<feature type="transmembrane region" description="Helical" evidence="9">
    <location>
        <begin position="453"/>
        <end position="473"/>
    </location>
</feature>
<feature type="transmembrane region" description="Helical" evidence="9">
    <location>
        <begin position="116"/>
        <end position="134"/>
    </location>
</feature>
<organism evidence="10 11">
    <name type="scientific">Sessilibacter corallicola</name>
    <dbReference type="NCBI Taxonomy" id="2904075"/>
    <lineage>
        <taxon>Bacteria</taxon>
        <taxon>Pseudomonadati</taxon>
        <taxon>Pseudomonadota</taxon>
        <taxon>Gammaproteobacteria</taxon>
        <taxon>Cellvibrionales</taxon>
        <taxon>Cellvibrionaceae</taxon>
        <taxon>Sessilibacter</taxon>
    </lineage>
</organism>
<keyword evidence="5" id="KW-0769">Symport</keyword>
<dbReference type="Proteomes" id="UP001465153">
    <property type="component" value="Unassembled WGS sequence"/>
</dbReference>
<feature type="transmembrane region" description="Helical" evidence="9">
    <location>
        <begin position="429"/>
        <end position="447"/>
    </location>
</feature>
<comment type="similarity">
    <text evidence="2 8">Belongs to the sodium:solute symporter (SSF) (TC 2.A.21) family.</text>
</comment>
<dbReference type="InterPro" id="IPR019899">
    <property type="entry name" value="Na/solute_symporter_VC_2705"/>
</dbReference>
<feature type="transmembrane region" description="Helical" evidence="9">
    <location>
        <begin position="283"/>
        <end position="304"/>
    </location>
</feature>
<dbReference type="PANTHER" id="PTHR48086">
    <property type="entry name" value="SODIUM/PROLINE SYMPORTER-RELATED"/>
    <property type="match status" value="1"/>
</dbReference>